<comment type="caution">
    <text evidence="3">The sequence shown here is derived from an EMBL/GenBank/DDBJ whole genome shotgun (WGS) entry which is preliminary data.</text>
</comment>
<organism evidence="3">
    <name type="scientific">Talaromyces marneffei PM1</name>
    <dbReference type="NCBI Taxonomy" id="1077442"/>
    <lineage>
        <taxon>Eukaryota</taxon>
        <taxon>Fungi</taxon>
        <taxon>Dikarya</taxon>
        <taxon>Ascomycota</taxon>
        <taxon>Pezizomycotina</taxon>
        <taxon>Eurotiomycetes</taxon>
        <taxon>Eurotiomycetidae</taxon>
        <taxon>Eurotiales</taxon>
        <taxon>Trichocomaceae</taxon>
        <taxon>Talaromyces</taxon>
        <taxon>Talaromyces sect. Talaromyces</taxon>
    </lineage>
</organism>
<evidence type="ECO:0000259" key="2">
    <source>
        <dbReference type="Pfam" id="PF23647"/>
    </source>
</evidence>
<proteinExistence type="predicted"/>
<feature type="domain" description="Trafficking protein particle complex subunit 13 middle" evidence="2">
    <location>
        <begin position="235"/>
        <end position="340"/>
    </location>
</feature>
<sequence>MARPRAHSGADGPKEPHSVSLKVLRLSRPSLSYQYPLAREDTRISPKASLAYPTNDFDPHFILSPNVTLPPAFGSAYVGETFACSLCANNELPTTDSAKKVASVRILAEMQTPSQVFPLDLRPADDDNHDGTLSRTPGEGLDYGQSLQKIVQFDLKEEGNHILAVSVSYTETLLTDTLASTQAASGGRVRTFRKLYQFIAQPCLSVRTKASELTPAEVDNKSLGPYGKTRLLRFALEAQLENVGDGSVIIEKTILSPKPPFKATSLNWDVQAAENVERPSMNPRDILQVAFLVEQEVGQQDGLDTLLKDLKRDGRATLGQLSIEWRSTMGDRGFLTTGNLLTKKR</sequence>
<evidence type="ECO:0000259" key="1">
    <source>
        <dbReference type="Pfam" id="PF06159"/>
    </source>
</evidence>
<feature type="domain" description="Trafficking protein particle complex subunit 13 N-terminal" evidence="1">
    <location>
        <begin position="17"/>
        <end position="199"/>
    </location>
</feature>
<dbReference type="PANTHER" id="PTHR13134">
    <property type="entry name" value="TRAFFICKING PROTEIN PARTICLE COMPLEX SUBUNIT 13"/>
    <property type="match status" value="1"/>
</dbReference>
<dbReference type="EMBL" id="JPOX01000001">
    <property type="protein sequence ID" value="KFX53595.1"/>
    <property type="molecule type" value="Genomic_DNA"/>
</dbReference>
<gene>
    <name evidence="3" type="ORF">GQ26_0013630</name>
</gene>
<dbReference type="eggNOG" id="KOG2625">
    <property type="taxonomic scope" value="Eukaryota"/>
</dbReference>
<dbReference type="Pfam" id="PF06159">
    <property type="entry name" value="TRAPPC13_N"/>
    <property type="match status" value="1"/>
</dbReference>
<reference evidence="3" key="1">
    <citation type="journal article" date="2014" name="PLoS Genet.">
        <title>Signature Gene Expression Reveals Novel Clues to the Molecular Mechanisms of Dimorphic Transition in Penicillium marneffei.</title>
        <authorList>
            <person name="Yang E."/>
            <person name="Wang G."/>
            <person name="Cai J."/>
            <person name="Woo P.C."/>
            <person name="Lau S.K."/>
            <person name="Yuen K.-Y."/>
            <person name="Chow W.-N."/>
            <person name="Lin X."/>
        </authorList>
    </citation>
    <scope>NUCLEOTIDE SEQUENCE [LARGE SCALE GENOMIC DNA]</scope>
    <source>
        <strain evidence="3">PM1</strain>
    </source>
</reference>
<evidence type="ECO:0000313" key="3">
    <source>
        <dbReference type="EMBL" id="KFX53595.1"/>
    </source>
</evidence>
<dbReference type="PANTHER" id="PTHR13134:SF3">
    <property type="entry name" value="TRAFFICKING PROTEIN PARTICLE COMPLEX SUBUNIT 13"/>
    <property type="match status" value="1"/>
</dbReference>
<protein>
    <submittedName>
        <fullName evidence="3">Trafficking protein particle complex subunit 13</fullName>
    </submittedName>
</protein>
<name>A0A093VMZ8_TALMA</name>
<dbReference type="InterPro" id="IPR055427">
    <property type="entry name" value="TRAPPC13_N"/>
</dbReference>
<accession>A0A093VMZ8</accession>
<dbReference type="Pfam" id="PF23647">
    <property type="entry name" value="TRAPPC13_M"/>
    <property type="match status" value="1"/>
</dbReference>
<dbReference type="HOGENOM" id="CLU_027041_1_1_1"/>
<dbReference type="GO" id="GO:1990072">
    <property type="term" value="C:TRAPPIII protein complex"/>
    <property type="evidence" value="ECO:0007669"/>
    <property type="project" value="TreeGrafter"/>
</dbReference>
<dbReference type="InterPro" id="IPR010378">
    <property type="entry name" value="TRAPPC13"/>
</dbReference>
<dbReference type="InterPro" id="IPR055429">
    <property type="entry name" value="TRAPPC13_M"/>
</dbReference>
<dbReference type="AlphaFoldDB" id="A0A093VMZ8"/>